<comment type="similarity">
    <text evidence="1">Belongs to the RRN3 family.</text>
</comment>
<dbReference type="PANTHER" id="PTHR12790:SF0">
    <property type="entry name" value="RNA POLYMERASE I-SPECIFIC TRANSCRIPTION INITIATION FACTOR RRN3-RELATED"/>
    <property type="match status" value="1"/>
</dbReference>
<reference evidence="2 3" key="1">
    <citation type="journal article" date="2015" name="Genome Biol. Evol.">
        <title>Comparative Genomics of a Bacterivorous Green Alga Reveals Evolutionary Causalities and Consequences of Phago-Mixotrophic Mode of Nutrition.</title>
        <authorList>
            <person name="Burns J.A."/>
            <person name="Paasch A."/>
            <person name="Narechania A."/>
            <person name="Kim E."/>
        </authorList>
    </citation>
    <scope>NUCLEOTIDE SEQUENCE [LARGE SCALE GENOMIC DNA]</scope>
    <source>
        <strain evidence="2 3">PLY_AMNH</strain>
    </source>
</reference>
<comment type="caution">
    <text evidence="2">The sequence shown here is derived from an EMBL/GenBank/DDBJ whole genome shotgun (WGS) entry which is preliminary data.</text>
</comment>
<name>A0AAE0BJC3_9CHLO</name>
<dbReference type="Pfam" id="PF05327">
    <property type="entry name" value="RRN3"/>
    <property type="match status" value="1"/>
</dbReference>
<dbReference type="GO" id="GO:0001181">
    <property type="term" value="F:RNA polymerase I general transcription initiation factor activity"/>
    <property type="evidence" value="ECO:0007669"/>
    <property type="project" value="InterPro"/>
</dbReference>
<dbReference type="PANTHER" id="PTHR12790">
    <property type="entry name" value="TRANSCRIPTION INITIATION FACTOR IA RRN3"/>
    <property type="match status" value="1"/>
</dbReference>
<gene>
    <name evidence="2" type="ORF">CYMTET_53143</name>
</gene>
<protein>
    <submittedName>
        <fullName evidence="2">Uncharacterized protein</fullName>
    </submittedName>
</protein>
<dbReference type="EMBL" id="LGRX02034878">
    <property type="protein sequence ID" value="KAK3236734.1"/>
    <property type="molecule type" value="Genomic_DNA"/>
</dbReference>
<sequence>MDSASREQGIALLHVYIQSALKGDKKAYSEILGKLSQLRANDSQEILIILQVLQQNVALIDISQHESWLKQIFFSNFWECPAKVATEISSFGTSLASANSRALEPTLDQLVRNFTPGLNLLKKAGEGGELTEQDLLARKEHVLQLVHASLQKVLQLVPTANSMLLQVLLTKFPHKLHEKRLHALYLENIFRLVESEVGKPLRDDVLLEVVNRLLQVDVDMRWEDIQSLELQEEEHQQRLKQAERDQKGSVVSINGDEDDDDVEALFEMEEMVQQVEAAGGAQRCAFVPSYCLTQPCPRTSGDSDYGHQMQRSLLHLHRWTSKWRPHLGTWIAAQLSHALGG</sequence>
<dbReference type="GO" id="GO:0001042">
    <property type="term" value="F:RNA polymerase I core binding"/>
    <property type="evidence" value="ECO:0007669"/>
    <property type="project" value="TreeGrafter"/>
</dbReference>
<dbReference type="InterPro" id="IPR007991">
    <property type="entry name" value="RNA_pol_I_trans_ini_fac_RRN3"/>
</dbReference>
<accession>A0AAE0BJC3</accession>
<dbReference type="AlphaFoldDB" id="A0AAE0BJC3"/>
<organism evidence="2 3">
    <name type="scientific">Cymbomonas tetramitiformis</name>
    <dbReference type="NCBI Taxonomy" id="36881"/>
    <lineage>
        <taxon>Eukaryota</taxon>
        <taxon>Viridiplantae</taxon>
        <taxon>Chlorophyta</taxon>
        <taxon>Pyramimonadophyceae</taxon>
        <taxon>Pyramimonadales</taxon>
        <taxon>Pyramimonadaceae</taxon>
        <taxon>Cymbomonas</taxon>
    </lineage>
</organism>
<evidence type="ECO:0000313" key="3">
    <source>
        <dbReference type="Proteomes" id="UP001190700"/>
    </source>
</evidence>
<dbReference type="Proteomes" id="UP001190700">
    <property type="component" value="Unassembled WGS sequence"/>
</dbReference>
<dbReference type="GO" id="GO:0006361">
    <property type="term" value="P:transcription initiation at RNA polymerase I promoter"/>
    <property type="evidence" value="ECO:0007669"/>
    <property type="project" value="InterPro"/>
</dbReference>
<proteinExistence type="inferred from homology"/>
<keyword evidence="3" id="KW-1185">Reference proteome</keyword>
<evidence type="ECO:0000256" key="1">
    <source>
        <dbReference type="ARBA" id="ARBA00010098"/>
    </source>
</evidence>
<evidence type="ECO:0000313" key="2">
    <source>
        <dbReference type="EMBL" id="KAK3236734.1"/>
    </source>
</evidence>
<dbReference type="GO" id="GO:0005634">
    <property type="term" value="C:nucleus"/>
    <property type="evidence" value="ECO:0007669"/>
    <property type="project" value="TreeGrafter"/>
</dbReference>